<organism evidence="1">
    <name type="scientific">Tanacetum cinerariifolium</name>
    <name type="common">Dalmatian daisy</name>
    <name type="synonym">Chrysanthemum cinerariifolium</name>
    <dbReference type="NCBI Taxonomy" id="118510"/>
    <lineage>
        <taxon>Eukaryota</taxon>
        <taxon>Viridiplantae</taxon>
        <taxon>Streptophyta</taxon>
        <taxon>Embryophyta</taxon>
        <taxon>Tracheophyta</taxon>
        <taxon>Spermatophyta</taxon>
        <taxon>Magnoliopsida</taxon>
        <taxon>eudicotyledons</taxon>
        <taxon>Gunneridae</taxon>
        <taxon>Pentapetalae</taxon>
        <taxon>asterids</taxon>
        <taxon>campanulids</taxon>
        <taxon>Asterales</taxon>
        <taxon>Asteraceae</taxon>
        <taxon>Asteroideae</taxon>
        <taxon>Anthemideae</taxon>
        <taxon>Anthemidinae</taxon>
        <taxon>Tanacetum</taxon>
    </lineage>
</organism>
<gene>
    <name evidence="1" type="ORF">Tci_928333</name>
</gene>
<protein>
    <submittedName>
        <fullName evidence="1">Uncharacterized protein</fullName>
    </submittedName>
</protein>
<dbReference type="AlphaFoldDB" id="A0A699XIN3"/>
<proteinExistence type="predicted"/>
<reference evidence="1" key="1">
    <citation type="journal article" date="2019" name="Sci. Rep.">
        <title>Draft genome of Tanacetum cinerariifolium, the natural source of mosquito coil.</title>
        <authorList>
            <person name="Yamashiro T."/>
            <person name="Shiraishi A."/>
            <person name="Satake H."/>
            <person name="Nakayama K."/>
        </authorList>
    </citation>
    <scope>NUCLEOTIDE SEQUENCE</scope>
</reference>
<comment type="caution">
    <text evidence="1">The sequence shown here is derived from an EMBL/GenBank/DDBJ whole genome shotgun (WGS) entry which is preliminary data.</text>
</comment>
<sequence>AASASKSNDFITNAPKEWLSKWALSANNAVEANDLAPEVIARLSTDGSATASKFLESKKLFYQESSWLVGSDAWAYDLGNSGVHHVLEAGE</sequence>
<accession>A0A699XIN3</accession>
<dbReference type="Gene3D" id="3.40.50.970">
    <property type="match status" value="1"/>
</dbReference>
<name>A0A699XIN3_TANCI</name>
<dbReference type="EMBL" id="BKCJ011828613">
    <property type="protein sequence ID" value="GFD56364.1"/>
    <property type="molecule type" value="Genomic_DNA"/>
</dbReference>
<evidence type="ECO:0000313" key="1">
    <source>
        <dbReference type="EMBL" id="GFD56364.1"/>
    </source>
</evidence>
<feature type="non-terminal residue" evidence="1">
    <location>
        <position position="91"/>
    </location>
</feature>
<feature type="non-terminal residue" evidence="1">
    <location>
        <position position="1"/>
    </location>
</feature>